<dbReference type="Gene3D" id="1.10.10.10">
    <property type="entry name" value="Winged helix-like DNA-binding domain superfamily/Winged helix DNA-binding domain"/>
    <property type="match status" value="1"/>
</dbReference>
<proteinExistence type="inferred from homology"/>
<dbReference type="RefSeq" id="WP_238385605.1">
    <property type="nucleotide sequence ID" value="NZ_JAMXAX010000158.1"/>
</dbReference>
<evidence type="ECO:0000256" key="2">
    <source>
        <dbReference type="ARBA" id="ARBA00023015"/>
    </source>
</evidence>
<dbReference type="PRINTS" id="PR00039">
    <property type="entry name" value="HTHLYSR"/>
</dbReference>
<comment type="similarity">
    <text evidence="1">Belongs to the LysR transcriptional regulatory family.</text>
</comment>
<dbReference type="Pfam" id="PF03466">
    <property type="entry name" value="LysR_substrate"/>
    <property type="match status" value="1"/>
</dbReference>
<dbReference type="InterPro" id="IPR036388">
    <property type="entry name" value="WH-like_DNA-bd_sf"/>
</dbReference>
<sequence length="294" mass="33278">MELRHLRYFIAVAEEQNFTRAAERVHIDQTPLSRAVRDLEEELEVQLFLRESRQLRITPAGTRLLDEARKIFIRIERTKRVVRMTHSLYQAPLRVGVADGIAQQMLSDCFTRWKSVVPEIPLELKELRARELASALRREELDVGFSFGVPQDDTIAQDPAWHYRLMAVLPSTHELASSAVVSISVLLSFPLLACSEQRMPGLFVQMQSIVRRYTERATIVGAADTAPGYVTRIASGVGVGLGDEGHTQTLLRNDVVVAPLAEDERITTYVLYKRQRFGLAEPVQRFLTHVSTLS</sequence>
<evidence type="ECO:0000256" key="1">
    <source>
        <dbReference type="ARBA" id="ARBA00009437"/>
    </source>
</evidence>
<dbReference type="Pfam" id="PF00126">
    <property type="entry name" value="HTH_1"/>
    <property type="match status" value="1"/>
</dbReference>
<evidence type="ECO:0000256" key="3">
    <source>
        <dbReference type="ARBA" id="ARBA00023125"/>
    </source>
</evidence>
<dbReference type="EMBL" id="JBHSAJ010000052">
    <property type="protein sequence ID" value="MFC3936339.1"/>
    <property type="molecule type" value="Genomic_DNA"/>
</dbReference>
<keyword evidence="7" id="KW-1185">Reference proteome</keyword>
<protein>
    <submittedName>
        <fullName evidence="6">LysR family transcriptional regulator</fullName>
    </submittedName>
</protein>
<dbReference type="PROSITE" id="PS50931">
    <property type="entry name" value="HTH_LYSR"/>
    <property type="match status" value="1"/>
</dbReference>
<dbReference type="Proteomes" id="UP001595693">
    <property type="component" value="Unassembled WGS sequence"/>
</dbReference>
<reference evidence="7" key="1">
    <citation type="journal article" date="2019" name="Int. J. Syst. Evol. Microbiol.">
        <title>The Global Catalogue of Microorganisms (GCM) 10K type strain sequencing project: providing services to taxonomists for standard genome sequencing and annotation.</title>
        <authorList>
            <consortium name="The Broad Institute Genomics Platform"/>
            <consortium name="The Broad Institute Genome Sequencing Center for Infectious Disease"/>
            <person name="Wu L."/>
            <person name="Ma J."/>
        </authorList>
    </citation>
    <scope>NUCLEOTIDE SEQUENCE [LARGE SCALE GENOMIC DNA]</scope>
    <source>
        <strain evidence="7">CCUG 2113</strain>
    </source>
</reference>
<evidence type="ECO:0000259" key="5">
    <source>
        <dbReference type="PROSITE" id="PS50931"/>
    </source>
</evidence>
<dbReference type="InterPro" id="IPR036390">
    <property type="entry name" value="WH_DNA-bd_sf"/>
</dbReference>
<dbReference type="InterPro" id="IPR005119">
    <property type="entry name" value="LysR_subst-bd"/>
</dbReference>
<evidence type="ECO:0000313" key="6">
    <source>
        <dbReference type="EMBL" id="MFC3936339.1"/>
    </source>
</evidence>
<keyword evidence="2" id="KW-0805">Transcription regulation</keyword>
<keyword evidence="4" id="KW-0804">Transcription</keyword>
<accession>A0ABV8DDZ0</accession>
<evidence type="ECO:0000256" key="4">
    <source>
        <dbReference type="ARBA" id="ARBA00023163"/>
    </source>
</evidence>
<keyword evidence="3" id="KW-0238">DNA-binding</keyword>
<dbReference type="PANTHER" id="PTHR30346">
    <property type="entry name" value="TRANSCRIPTIONAL DUAL REGULATOR HCAR-RELATED"/>
    <property type="match status" value="1"/>
</dbReference>
<dbReference type="InterPro" id="IPR000847">
    <property type="entry name" value="LysR_HTH_N"/>
</dbReference>
<name>A0ABV8DDZ0_9BURK</name>
<dbReference type="SUPFAM" id="SSF46785">
    <property type="entry name" value="Winged helix' DNA-binding domain"/>
    <property type="match status" value="1"/>
</dbReference>
<dbReference type="SUPFAM" id="SSF53850">
    <property type="entry name" value="Periplasmic binding protein-like II"/>
    <property type="match status" value="1"/>
</dbReference>
<feature type="domain" description="HTH lysR-type" evidence="5">
    <location>
        <begin position="1"/>
        <end position="58"/>
    </location>
</feature>
<gene>
    <name evidence="6" type="ORF">ACFOW3_17125</name>
</gene>
<comment type="caution">
    <text evidence="6">The sequence shown here is derived from an EMBL/GenBank/DDBJ whole genome shotgun (WGS) entry which is preliminary data.</text>
</comment>
<dbReference type="PANTHER" id="PTHR30346:SF0">
    <property type="entry name" value="HCA OPERON TRANSCRIPTIONAL ACTIVATOR HCAR"/>
    <property type="match status" value="1"/>
</dbReference>
<organism evidence="6 7">
    <name type="scientific">Acidovorax facilis</name>
    <dbReference type="NCBI Taxonomy" id="12917"/>
    <lineage>
        <taxon>Bacteria</taxon>
        <taxon>Pseudomonadati</taxon>
        <taxon>Pseudomonadota</taxon>
        <taxon>Betaproteobacteria</taxon>
        <taxon>Burkholderiales</taxon>
        <taxon>Comamonadaceae</taxon>
        <taxon>Acidovorax</taxon>
    </lineage>
</organism>
<dbReference type="Gene3D" id="3.40.190.10">
    <property type="entry name" value="Periplasmic binding protein-like II"/>
    <property type="match status" value="2"/>
</dbReference>
<evidence type="ECO:0000313" key="7">
    <source>
        <dbReference type="Proteomes" id="UP001595693"/>
    </source>
</evidence>